<gene>
    <name evidence="1" type="ORF">GCM10010411_14990</name>
</gene>
<dbReference type="Proteomes" id="UP001501509">
    <property type="component" value="Unassembled WGS sequence"/>
</dbReference>
<organism evidence="1 2">
    <name type="scientific">Actinomadura fulvescens</name>
    <dbReference type="NCBI Taxonomy" id="46160"/>
    <lineage>
        <taxon>Bacteria</taxon>
        <taxon>Bacillati</taxon>
        <taxon>Actinomycetota</taxon>
        <taxon>Actinomycetes</taxon>
        <taxon>Streptosporangiales</taxon>
        <taxon>Thermomonosporaceae</taxon>
        <taxon>Actinomadura</taxon>
    </lineage>
</organism>
<dbReference type="RefSeq" id="WP_344539029.1">
    <property type="nucleotide sequence ID" value="NZ_BAAATD010000002.1"/>
</dbReference>
<proteinExistence type="predicted"/>
<comment type="caution">
    <text evidence="1">The sequence shown here is derived from an EMBL/GenBank/DDBJ whole genome shotgun (WGS) entry which is preliminary data.</text>
</comment>
<keyword evidence="2" id="KW-1185">Reference proteome</keyword>
<reference evidence="1 2" key="1">
    <citation type="journal article" date="2019" name="Int. J. Syst. Evol. Microbiol.">
        <title>The Global Catalogue of Microorganisms (GCM) 10K type strain sequencing project: providing services to taxonomists for standard genome sequencing and annotation.</title>
        <authorList>
            <consortium name="The Broad Institute Genomics Platform"/>
            <consortium name="The Broad Institute Genome Sequencing Center for Infectious Disease"/>
            <person name="Wu L."/>
            <person name="Ma J."/>
        </authorList>
    </citation>
    <scope>NUCLEOTIDE SEQUENCE [LARGE SCALE GENOMIC DNA]</scope>
    <source>
        <strain evidence="1 2">JCM 6833</strain>
    </source>
</reference>
<dbReference type="Gene3D" id="3.40.50.300">
    <property type="entry name" value="P-loop containing nucleotide triphosphate hydrolases"/>
    <property type="match status" value="1"/>
</dbReference>
<name>A0ABN3PID4_9ACTN</name>
<dbReference type="Pfam" id="PF13238">
    <property type="entry name" value="AAA_18"/>
    <property type="match status" value="1"/>
</dbReference>
<evidence type="ECO:0008006" key="3">
    <source>
        <dbReference type="Google" id="ProtNLM"/>
    </source>
</evidence>
<accession>A0ABN3PID4</accession>
<protein>
    <recommendedName>
        <fullName evidence="3">Adenylyl-sulfate kinase</fullName>
    </recommendedName>
</protein>
<dbReference type="InterPro" id="IPR027417">
    <property type="entry name" value="P-loop_NTPase"/>
</dbReference>
<dbReference type="SUPFAM" id="SSF52540">
    <property type="entry name" value="P-loop containing nucleoside triphosphate hydrolases"/>
    <property type="match status" value="1"/>
</dbReference>
<evidence type="ECO:0000313" key="2">
    <source>
        <dbReference type="Proteomes" id="UP001501509"/>
    </source>
</evidence>
<dbReference type="EMBL" id="BAAATD010000002">
    <property type="protein sequence ID" value="GAA2583324.1"/>
    <property type="molecule type" value="Genomic_DNA"/>
</dbReference>
<evidence type="ECO:0000313" key="1">
    <source>
        <dbReference type="EMBL" id="GAA2583324.1"/>
    </source>
</evidence>
<sequence length="173" mass="18571">MVGEAPLLWLCGPPGVGKSTVGFELYERLVRAGVNAAYVDADQIGLCHPAPPDLLHRVRARNLRAVWSNFRAAGAECLIFSGVVDTAEEARVYTEAVPDAEVTLCRLRADASELRERFVGRGWRPDFVDEALAAAEALDRTGFADFHVDTSGLPVPAVVQLVWEGAGLAGIGE</sequence>